<comment type="subcellular location">
    <subcellularLocation>
        <location evidence="1">Cytoplasm</location>
    </subcellularLocation>
</comment>
<feature type="domain" description="BTB" evidence="4">
    <location>
        <begin position="128"/>
        <end position="231"/>
    </location>
</feature>
<organism evidence="5 7">
    <name type="scientific">Ooceraea biroi</name>
    <name type="common">Clonal raider ant</name>
    <name type="synonym">Cerapachys biroi</name>
    <dbReference type="NCBI Taxonomy" id="2015173"/>
    <lineage>
        <taxon>Eukaryota</taxon>
        <taxon>Metazoa</taxon>
        <taxon>Ecdysozoa</taxon>
        <taxon>Arthropoda</taxon>
        <taxon>Hexapoda</taxon>
        <taxon>Insecta</taxon>
        <taxon>Pterygota</taxon>
        <taxon>Neoptera</taxon>
        <taxon>Endopterygota</taxon>
        <taxon>Hymenoptera</taxon>
        <taxon>Apocrita</taxon>
        <taxon>Aculeata</taxon>
        <taxon>Formicoidea</taxon>
        <taxon>Formicidae</taxon>
        <taxon>Dorylinae</taxon>
        <taxon>Ooceraea</taxon>
    </lineage>
</organism>
<gene>
    <name evidence="6" type="ORF">DMN91_003177</name>
    <name evidence="5" type="ORF">X777_10345</name>
</gene>
<evidence type="ECO:0000259" key="4">
    <source>
        <dbReference type="SMART" id="SM00225"/>
    </source>
</evidence>
<dbReference type="STRING" id="2015173.A0A026W4S6"/>
<feature type="compositionally biased region" description="Low complexity" evidence="3">
    <location>
        <begin position="92"/>
        <end position="121"/>
    </location>
</feature>
<dbReference type="OrthoDB" id="10034757at2759"/>
<dbReference type="Gene3D" id="3.30.710.10">
    <property type="entry name" value="Potassium Channel Kv1.1, Chain A"/>
    <property type="match status" value="1"/>
</dbReference>
<dbReference type="PANTHER" id="PTHR21637:SF0">
    <property type="entry name" value="AT10158P"/>
    <property type="match status" value="1"/>
</dbReference>
<dbReference type="AlphaFoldDB" id="A0A026W4S6"/>
<dbReference type="Proteomes" id="UP000279307">
    <property type="component" value="Chromosome 3"/>
</dbReference>
<evidence type="ECO:0000256" key="3">
    <source>
        <dbReference type="SAM" id="MobiDB-lite"/>
    </source>
</evidence>
<name>A0A026W4S6_OOCBI</name>
<sequence length="449" mass="49810">MSNPSERINYVQDSSSDTETDYKESDGRGRNRLYKNRLSCGGSSKPKSCLVQRDGSDDRHCHSFNSGRNSQGSASLTNHPNRIRSNVGVAKQNQNQYQSGSSSRDNAMSGATTTGSTTGSSNQPASDERITLIVDNTRFIVDPALFTAHPNTMLGRMFSSGIEYAQPNERGEYEVADGISAMVFRAILEYYKGGIIRCPPTVSVQELREACDYLLVPFDASTVKCQNLRGLLHELSNEGARCQFEVFLEDLILPLMVNSARRGDRECHIVVLLEDDVVDWDEEYPPQMGEEYSQTINSTAMYRFFKYIENRDVAKQVMKERGLKKIRLGIEGYPTYKEKVKKRAGGRAEVIYNYVQRPFIHMSWEKEEAKSRHVDFQCVKSKSVTNLAEATADPVLDAAGNPMLLQVAEGAIPQSEVIGLSMGADADVDGPMGSGLDQDLGPLPPDELP</sequence>
<keyword evidence="2" id="KW-0963">Cytoplasm</keyword>
<feature type="compositionally biased region" description="Polar residues" evidence="3">
    <location>
        <begin position="63"/>
        <end position="84"/>
    </location>
</feature>
<reference evidence="6" key="3">
    <citation type="submission" date="2018-07" db="EMBL/GenBank/DDBJ databases">
        <authorList>
            <person name="Mckenzie S.K."/>
            <person name="Kronauer D.J.C."/>
        </authorList>
    </citation>
    <scope>NUCLEOTIDE SEQUENCE</scope>
    <source>
        <strain evidence="6">Clonal line C1</strain>
    </source>
</reference>
<dbReference type="InterPro" id="IPR011333">
    <property type="entry name" value="SKP1/BTB/POZ_sf"/>
</dbReference>
<dbReference type="Pfam" id="PF16017">
    <property type="entry name" value="BTB_3"/>
    <property type="match status" value="1"/>
</dbReference>
<evidence type="ECO:0000313" key="6">
    <source>
        <dbReference type="EMBL" id="RLU25085.1"/>
    </source>
</evidence>
<evidence type="ECO:0000256" key="1">
    <source>
        <dbReference type="ARBA" id="ARBA00004496"/>
    </source>
</evidence>
<keyword evidence="7" id="KW-1185">Reference proteome</keyword>
<dbReference type="GO" id="GO:0042327">
    <property type="term" value="P:positive regulation of phosphorylation"/>
    <property type="evidence" value="ECO:0007669"/>
    <property type="project" value="TreeGrafter"/>
</dbReference>
<protein>
    <submittedName>
        <fullName evidence="5">BTB/POZ domain-containing protein</fullName>
    </submittedName>
</protein>
<dbReference type="InterPro" id="IPR039885">
    <property type="entry name" value="BTBD10/KCTD20_BTB/POZ"/>
</dbReference>
<dbReference type="SUPFAM" id="SSF54695">
    <property type="entry name" value="POZ domain"/>
    <property type="match status" value="1"/>
</dbReference>
<evidence type="ECO:0000313" key="5">
    <source>
        <dbReference type="EMBL" id="EZA51057.1"/>
    </source>
</evidence>
<evidence type="ECO:0000313" key="7">
    <source>
        <dbReference type="Proteomes" id="UP000053097"/>
    </source>
</evidence>
<dbReference type="InterPro" id="IPR000210">
    <property type="entry name" value="BTB/POZ_dom"/>
</dbReference>
<evidence type="ECO:0000256" key="2">
    <source>
        <dbReference type="ARBA" id="ARBA00022490"/>
    </source>
</evidence>
<feature type="region of interest" description="Disordered" evidence="3">
    <location>
        <begin position="428"/>
        <end position="449"/>
    </location>
</feature>
<dbReference type="GO" id="GO:0005737">
    <property type="term" value="C:cytoplasm"/>
    <property type="evidence" value="ECO:0007669"/>
    <property type="project" value="UniProtKB-SubCell"/>
</dbReference>
<dbReference type="CDD" id="cd18318">
    <property type="entry name" value="BTB_POZ_KCTD20-like"/>
    <property type="match status" value="1"/>
</dbReference>
<dbReference type="EMBL" id="QOIP01000003">
    <property type="protein sequence ID" value="RLU25085.1"/>
    <property type="molecule type" value="Genomic_DNA"/>
</dbReference>
<dbReference type="OMA" id="FQFAHAN"/>
<dbReference type="EMBL" id="KK107419">
    <property type="protein sequence ID" value="EZA51057.1"/>
    <property type="molecule type" value="Genomic_DNA"/>
</dbReference>
<reference evidence="5 7" key="1">
    <citation type="journal article" date="2014" name="Curr. Biol.">
        <title>The genome of the clonal raider ant Cerapachys biroi.</title>
        <authorList>
            <person name="Oxley P.R."/>
            <person name="Ji L."/>
            <person name="Fetter-Pruneda I."/>
            <person name="McKenzie S.K."/>
            <person name="Li C."/>
            <person name="Hu H."/>
            <person name="Zhang G."/>
            <person name="Kronauer D.J."/>
        </authorList>
    </citation>
    <scope>NUCLEOTIDE SEQUENCE [LARGE SCALE GENOMIC DNA]</scope>
</reference>
<feature type="region of interest" description="Disordered" evidence="3">
    <location>
        <begin position="1"/>
        <end position="127"/>
    </location>
</feature>
<proteinExistence type="predicted"/>
<dbReference type="Proteomes" id="UP000053097">
    <property type="component" value="Unassembled WGS sequence"/>
</dbReference>
<reference evidence="6" key="2">
    <citation type="journal article" date="2018" name="Genome Res.">
        <title>The genomic architecture and molecular evolution of ant odorant receptors.</title>
        <authorList>
            <person name="McKenzie S.K."/>
            <person name="Kronauer D.J.C."/>
        </authorList>
    </citation>
    <scope>NUCLEOTIDE SEQUENCE [LARGE SCALE GENOMIC DNA]</scope>
    <source>
        <strain evidence="6">Clonal line C1</strain>
    </source>
</reference>
<dbReference type="SMART" id="SM00225">
    <property type="entry name" value="BTB"/>
    <property type="match status" value="1"/>
</dbReference>
<dbReference type="PANTHER" id="PTHR21637">
    <property type="entry name" value="BTB/POZ DOMAIN-CONTAINING PROTEIN 10-RELATED"/>
    <property type="match status" value="1"/>
</dbReference>
<dbReference type="InterPro" id="IPR039886">
    <property type="entry name" value="BTBD10/KCTD20"/>
</dbReference>
<accession>A0A026W4S6</accession>
<feature type="compositionally biased region" description="Basic and acidic residues" evidence="3">
    <location>
        <begin position="20"/>
        <end position="29"/>
    </location>
</feature>
<feature type="compositionally biased region" description="Polar residues" evidence="3">
    <location>
        <begin position="1"/>
        <end position="17"/>
    </location>
</feature>